<name>A0A1L7W0C6_FUSPR</name>
<evidence type="ECO:0000313" key="2">
    <source>
        <dbReference type="EMBL" id="CZR45862.1"/>
    </source>
</evidence>
<feature type="compositionally biased region" description="Acidic residues" evidence="1">
    <location>
        <begin position="81"/>
        <end position="90"/>
    </location>
</feature>
<comment type="caution">
    <text evidence="2">The sequence shown here is derived from an EMBL/GenBank/DDBJ whole genome shotgun (WGS) entry which is preliminary data.</text>
</comment>
<sequence length="105" mass="11543">MSPASPKNPQLKHIIENTISSDLCLPLIVNDEALELPRALQYPFWMGIPDSTENSDNEMFGTGEEAPETQESLYSSWEGTSDSDEDSESDADCKSGSQLESAERT</sequence>
<dbReference type="EMBL" id="FJOF01000009">
    <property type="protein sequence ID" value="CZR45862.1"/>
    <property type="molecule type" value="Genomic_DNA"/>
</dbReference>
<accession>A0A1L7W0C6</accession>
<feature type="region of interest" description="Disordered" evidence="1">
    <location>
        <begin position="49"/>
        <end position="105"/>
    </location>
</feature>
<dbReference type="GeneID" id="42059819"/>
<reference evidence="3" key="1">
    <citation type="journal article" date="2016" name="Genome Biol. Evol.">
        <title>Comparative 'omics' of the Fusarium fujikuroi species complex highlights differences in genetic potential and metabolite synthesis.</title>
        <authorList>
            <person name="Niehaus E.-M."/>
            <person name="Muensterkoetter M."/>
            <person name="Proctor R.H."/>
            <person name="Brown D.W."/>
            <person name="Sharon A."/>
            <person name="Idan Y."/>
            <person name="Oren-Young L."/>
            <person name="Sieber C.M."/>
            <person name="Novak O."/>
            <person name="Pencik A."/>
            <person name="Tarkowska D."/>
            <person name="Hromadova K."/>
            <person name="Freeman S."/>
            <person name="Maymon M."/>
            <person name="Elazar M."/>
            <person name="Youssef S.A."/>
            <person name="El-Shabrawy E.S.M."/>
            <person name="Shalaby A.B.A."/>
            <person name="Houterman P."/>
            <person name="Brock N.L."/>
            <person name="Burkhardt I."/>
            <person name="Tsavkelova E.A."/>
            <person name="Dickschat J.S."/>
            <person name="Galuszka P."/>
            <person name="Gueldener U."/>
            <person name="Tudzynski B."/>
        </authorList>
    </citation>
    <scope>NUCLEOTIDE SEQUENCE [LARGE SCALE GENOMIC DNA]</scope>
    <source>
        <strain evidence="3">ET1</strain>
    </source>
</reference>
<dbReference type="RefSeq" id="XP_031086396.1">
    <property type="nucleotide sequence ID" value="XM_031220771.1"/>
</dbReference>
<proteinExistence type="predicted"/>
<gene>
    <name evidence="2" type="ORF">FPRO_14962</name>
</gene>
<dbReference type="Proteomes" id="UP000183971">
    <property type="component" value="Unassembled WGS sequence"/>
</dbReference>
<dbReference type="AlphaFoldDB" id="A0A1L7W0C6"/>
<evidence type="ECO:0000313" key="3">
    <source>
        <dbReference type="Proteomes" id="UP000183971"/>
    </source>
</evidence>
<feature type="compositionally biased region" description="Polar residues" evidence="1">
    <location>
        <begin position="96"/>
        <end position="105"/>
    </location>
</feature>
<dbReference type="VEuPathDB" id="FungiDB:FPRO_14962"/>
<organism evidence="2 3">
    <name type="scientific">Fusarium proliferatum (strain ET1)</name>
    <name type="common">Orchid endophyte fungus</name>
    <dbReference type="NCBI Taxonomy" id="1227346"/>
    <lineage>
        <taxon>Eukaryota</taxon>
        <taxon>Fungi</taxon>
        <taxon>Dikarya</taxon>
        <taxon>Ascomycota</taxon>
        <taxon>Pezizomycotina</taxon>
        <taxon>Sordariomycetes</taxon>
        <taxon>Hypocreomycetidae</taxon>
        <taxon>Hypocreales</taxon>
        <taxon>Nectriaceae</taxon>
        <taxon>Fusarium</taxon>
        <taxon>Fusarium fujikuroi species complex</taxon>
    </lineage>
</organism>
<protein>
    <submittedName>
        <fullName evidence="2">Uncharacterized protein</fullName>
    </submittedName>
</protein>
<keyword evidence="3" id="KW-1185">Reference proteome</keyword>
<evidence type="ECO:0000256" key="1">
    <source>
        <dbReference type="SAM" id="MobiDB-lite"/>
    </source>
</evidence>